<dbReference type="RefSeq" id="WP_250098037.1">
    <property type="nucleotide sequence ID" value="NZ_JAKRYL010000024.1"/>
</dbReference>
<reference evidence="4" key="1">
    <citation type="submission" date="2022-02" db="EMBL/GenBank/DDBJ databases">
        <title>Halalkalibacter sp. nov. isolated from Lonar Lake, India.</title>
        <authorList>
            <person name="Joshi A."/>
            <person name="Thite S."/>
            <person name="Lodha T."/>
        </authorList>
    </citation>
    <scope>NUCLEOTIDE SEQUENCE</scope>
    <source>
        <strain evidence="4">MEB205</strain>
    </source>
</reference>
<dbReference type="EMBL" id="JAKRYL010000024">
    <property type="protein sequence ID" value="MCL7749176.1"/>
    <property type="molecule type" value="Genomic_DNA"/>
</dbReference>
<dbReference type="CDD" id="cd04301">
    <property type="entry name" value="NAT_SF"/>
    <property type="match status" value="1"/>
</dbReference>
<dbReference type="Proteomes" id="UP001139150">
    <property type="component" value="Unassembled WGS sequence"/>
</dbReference>
<keyword evidence="5" id="KW-1185">Reference proteome</keyword>
<protein>
    <submittedName>
        <fullName evidence="4">GNAT family N-acetyltransferase</fullName>
    </submittedName>
</protein>
<evidence type="ECO:0000256" key="2">
    <source>
        <dbReference type="ARBA" id="ARBA00023315"/>
    </source>
</evidence>
<dbReference type="PANTHER" id="PTHR43420">
    <property type="entry name" value="ACETYLTRANSFERASE"/>
    <property type="match status" value="1"/>
</dbReference>
<sequence length="164" mass="18834">MQIRKLQTKDASLFKQLRLQALKQVPEAFAASYEEEVRETIDFFESKLSNGEVFYGLFKKDDQLVGIISLSRSKLLKMQHKAAIGSVFIAEEARGQGLGKKLFIYVMEEAQAQGIEQLQLVVAAHNKKAKQLYESIGFQVYGFEKRALKINEKYVDEEYMMKIL</sequence>
<evidence type="ECO:0000313" key="4">
    <source>
        <dbReference type="EMBL" id="MCL7749176.1"/>
    </source>
</evidence>
<dbReference type="Pfam" id="PF13420">
    <property type="entry name" value="Acetyltransf_4"/>
    <property type="match status" value="1"/>
</dbReference>
<evidence type="ECO:0000313" key="5">
    <source>
        <dbReference type="Proteomes" id="UP001139150"/>
    </source>
</evidence>
<gene>
    <name evidence="4" type="ORF">MF646_18815</name>
</gene>
<dbReference type="AlphaFoldDB" id="A0A9X2CVV7"/>
<dbReference type="Gene3D" id="3.40.630.30">
    <property type="match status" value="1"/>
</dbReference>
<dbReference type="PANTHER" id="PTHR43420:SF52">
    <property type="entry name" value="N-ACETYLTRANSFERASE YODP"/>
    <property type="match status" value="1"/>
</dbReference>
<dbReference type="InterPro" id="IPR016181">
    <property type="entry name" value="Acyl_CoA_acyltransferase"/>
</dbReference>
<dbReference type="InterPro" id="IPR050680">
    <property type="entry name" value="YpeA/RimI_acetyltransf"/>
</dbReference>
<organism evidence="4 5">
    <name type="scientific">Halalkalibacter alkaliphilus</name>
    <dbReference type="NCBI Taxonomy" id="2917993"/>
    <lineage>
        <taxon>Bacteria</taxon>
        <taxon>Bacillati</taxon>
        <taxon>Bacillota</taxon>
        <taxon>Bacilli</taxon>
        <taxon>Bacillales</taxon>
        <taxon>Bacillaceae</taxon>
        <taxon>Halalkalibacter</taxon>
    </lineage>
</organism>
<feature type="domain" description="N-acetyltransferase" evidence="3">
    <location>
        <begin position="1"/>
        <end position="164"/>
    </location>
</feature>
<comment type="caution">
    <text evidence="4">The sequence shown here is derived from an EMBL/GenBank/DDBJ whole genome shotgun (WGS) entry which is preliminary data.</text>
</comment>
<evidence type="ECO:0000259" key="3">
    <source>
        <dbReference type="PROSITE" id="PS51186"/>
    </source>
</evidence>
<keyword evidence="1" id="KW-0808">Transferase</keyword>
<dbReference type="InterPro" id="IPR000182">
    <property type="entry name" value="GNAT_dom"/>
</dbReference>
<dbReference type="PROSITE" id="PS51186">
    <property type="entry name" value="GNAT"/>
    <property type="match status" value="1"/>
</dbReference>
<keyword evidence="2" id="KW-0012">Acyltransferase</keyword>
<dbReference type="GO" id="GO:0016747">
    <property type="term" value="F:acyltransferase activity, transferring groups other than amino-acyl groups"/>
    <property type="evidence" value="ECO:0007669"/>
    <property type="project" value="InterPro"/>
</dbReference>
<name>A0A9X2CVV7_9BACI</name>
<accession>A0A9X2CVV7</accession>
<proteinExistence type="predicted"/>
<evidence type="ECO:0000256" key="1">
    <source>
        <dbReference type="ARBA" id="ARBA00022679"/>
    </source>
</evidence>
<dbReference type="SUPFAM" id="SSF55729">
    <property type="entry name" value="Acyl-CoA N-acyltransferases (Nat)"/>
    <property type="match status" value="1"/>
</dbReference>